<gene>
    <name evidence="1" type="ORF">EZV62_014569</name>
</gene>
<dbReference type="EMBL" id="VAHF01000006">
    <property type="protein sequence ID" value="TXG59996.1"/>
    <property type="molecule type" value="Genomic_DNA"/>
</dbReference>
<evidence type="ECO:0000313" key="2">
    <source>
        <dbReference type="Proteomes" id="UP000323000"/>
    </source>
</evidence>
<protein>
    <submittedName>
        <fullName evidence="1">Uncharacterized protein</fullName>
    </submittedName>
</protein>
<keyword evidence="2" id="KW-1185">Reference proteome</keyword>
<reference evidence="2" key="1">
    <citation type="journal article" date="2019" name="Gigascience">
        <title>De novo genome assembly of the endangered Acer yangbiense, a plant species with extremely small populations endemic to Yunnan Province, China.</title>
        <authorList>
            <person name="Yang J."/>
            <person name="Wariss H.M."/>
            <person name="Tao L."/>
            <person name="Zhang R."/>
            <person name="Yun Q."/>
            <person name="Hollingsworth P."/>
            <person name="Dao Z."/>
            <person name="Luo G."/>
            <person name="Guo H."/>
            <person name="Ma Y."/>
            <person name="Sun W."/>
        </authorList>
    </citation>
    <scope>NUCLEOTIDE SEQUENCE [LARGE SCALE GENOMIC DNA]</scope>
    <source>
        <strain evidence="2">cv. Malutang</strain>
    </source>
</reference>
<evidence type="ECO:0000313" key="1">
    <source>
        <dbReference type="EMBL" id="TXG59996.1"/>
    </source>
</evidence>
<dbReference type="PANTHER" id="PTHR32011">
    <property type="entry name" value="OS08G0472400 PROTEIN"/>
    <property type="match status" value="1"/>
</dbReference>
<proteinExistence type="predicted"/>
<organism evidence="1 2">
    <name type="scientific">Acer yangbiense</name>
    <dbReference type="NCBI Taxonomy" id="1000413"/>
    <lineage>
        <taxon>Eukaryota</taxon>
        <taxon>Viridiplantae</taxon>
        <taxon>Streptophyta</taxon>
        <taxon>Embryophyta</taxon>
        <taxon>Tracheophyta</taxon>
        <taxon>Spermatophyta</taxon>
        <taxon>Magnoliopsida</taxon>
        <taxon>eudicotyledons</taxon>
        <taxon>Gunneridae</taxon>
        <taxon>Pentapetalae</taxon>
        <taxon>rosids</taxon>
        <taxon>malvids</taxon>
        <taxon>Sapindales</taxon>
        <taxon>Sapindaceae</taxon>
        <taxon>Hippocastanoideae</taxon>
        <taxon>Acereae</taxon>
        <taxon>Acer</taxon>
    </lineage>
</organism>
<dbReference type="Proteomes" id="UP000323000">
    <property type="component" value="Chromosome 6"/>
</dbReference>
<name>A0A5C7HUQ8_9ROSI</name>
<dbReference type="OrthoDB" id="1921190at2759"/>
<sequence length="373" mass="41321">MITTTTTATKPPRKKLVCFSFAAYAKTLLDHLESLNIPILDGLTDVEFADIESSFNFTFPPDLRSILQVGLPVGPSFPNWRSSSKQQLRILLNLPSLYLSKNISLNNFWSDSWGQKPQNMNMNDHVLSFVKQLLDKAPVLVPIYRNCYIPSTPNIAGNPVFYIDVEEVKVLSFDVAGFFKQVNFFQVVGGGGGGGGGVFKPLNMPAWAAKEARRIRFWTAVAEGGRAMAAAARGDTRGWWSAGGGGGGGGLGLKCCLEEVILRLRDGGWREEEVREMMMMDGCDDKGKGGVQFHKKGVVWHVRLLSGLLLNAGWSREDVVYSLNLQDHDNVNGGDHLEENSTYLEFENPIGRFSNQKNDNQNQLMHVHDTIPI</sequence>
<accession>A0A5C7HUQ8</accession>
<dbReference type="AlphaFoldDB" id="A0A5C7HUQ8"/>
<comment type="caution">
    <text evidence="1">The sequence shown here is derived from an EMBL/GenBank/DDBJ whole genome shotgun (WGS) entry which is preliminary data.</text>
</comment>
<dbReference type="PANTHER" id="PTHR32011:SF6">
    <property type="entry name" value="KNR4_SMI1-LIKE DOMAIN-CONTAINING PROTEIN"/>
    <property type="match status" value="1"/>
</dbReference>